<proteinExistence type="predicted"/>
<dbReference type="InterPro" id="IPR025377">
    <property type="entry name" value="DUF4367"/>
</dbReference>
<gene>
    <name evidence="2" type="ORF">E4K67_11015</name>
</gene>
<comment type="caution">
    <text evidence="2">The sequence shown here is derived from an EMBL/GenBank/DDBJ whole genome shotgun (WGS) entry which is preliminary data.</text>
</comment>
<organism evidence="2 3">
    <name type="scientific">Desulfosporosinus fructosivorans</name>
    <dbReference type="NCBI Taxonomy" id="2018669"/>
    <lineage>
        <taxon>Bacteria</taxon>
        <taxon>Bacillati</taxon>
        <taxon>Bacillota</taxon>
        <taxon>Clostridia</taxon>
        <taxon>Eubacteriales</taxon>
        <taxon>Desulfitobacteriaceae</taxon>
        <taxon>Desulfosporosinus</taxon>
    </lineage>
</organism>
<sequence length="88" mass="10051">MLLFRKELNRLNVIRFTQQNNASGTSRGTIYDTEDTVVKDLIVNGNPAMIFLHKNGLDTLTWKLRDLILEITGKLTEEEITKMANSIN</sequence>
<protein>
    <submittedName>
        <fullName evidence="2">DUF4367 domain-containing protein</fullName>
    </submittedName>
</protein>
<reference evidence="2 3" key="1">
    <citation type="submission" date="2019-03" db="EMBL/GenBank/DDBJ databases">
        <title>Draft Genome Sequence of Desulfosporosinus fructosivorans Strain 63.6F, Isolated from Marine Sediment in the Baltic Sea.</title>
        <authorList>
            <person name="Hausmann B."/>
            <person name="Vandieken V."/>
            <person name="Pjevac P."/>
            <person name="Schreck K."/>
            <person name="Herbold C.W."/>
            <person name="Loy A."/>
        </authorList>
    </citation>
    <scope>NUCLEOTIDE SEQUENCE [LARGE SCALE GENOMIC DNA]</scope>
    <source>
        <strain evidence="2 3">63.6F</strain>
    </source>
</reference>
<dbReference type="OrthoDB" id="9882994at2"/>
<dbReference type="Pfam" id="PF14285">
    <property type="entry name" value="DUF4367"/>
    <property type="match status" value="1"/>
</dbReference>
<name>A0A4Z0R5T3_9FIRM</name>
<feature type="domain" description="DUF4367" evidence="1">
    <location>
        <begin position="13"/>
        <end position="87"/>
    </location>
</feature>
<evidence type="ECO:0000313" key="3">
    <source>
        <dbReference type="Proteomes" id="UP000298460"/>
    </source>
</evidence>
<dbReference type="Proteomes" id="UP000298460">
    <property type="component" value="Unassembled WGS sequence"/>
</dbReference>
<evidence type="ECO:0000259" key="1">
    <source>
        <dbReference type="Pfam" id="PF14285"/>
    </source>
</evidence>
<evidence type="ECO:0000313" key="2">
    <source>
        <dbReference type="EMBL" id="TGE38461.1"/>
    </source>
</evidence>
<dbReference type="EMBL" id="SPQQ01000003">
    <property type="protein sequence ID" value="TGE38461.1"/>
    <property type="molecule type" value="Genomic_DNA"/>
</dbReference>
<dbReference type="AlphaFoldDB" id="A0A4Z0R5T3"/>
<keyword evidence="3" id="KW-1185">Reference proteome</keyword>
<accession>A0A4Z0R5T3</accession>